<organism evidence="1 2">
    <name type="scientific">Enterovirga rhinocerotis</name>
    <dbReference type="NCBI Taxonomy" id="1339210"/>
    <lineage>
        <taxon>Bacteria</taxon>
        <taxon>Pseudomonadati</taxon>
        <taxon>Pseudomonadota</taxon>
        <taxon>Alphaproteobacteria</taxon>
        <taxon>Hyphomicrobiales</taxon>
        <taxon>Methylobacteriaceae</taxon>
        <taxon>Enterovirga</taxon>
    </lineage>
</organism>
<dbReference type="Proteomes" id="UP000295122">
    <property type="component" value="Unassembled WGS sequence"/>
</dbReference>
<evidence type="ECO:0000313" key="2">
    <source>
        <dbReference type="Proteomes" id="UP000295122"/>
    </source>
</evidence>
<dbReference type="GO" id="GO:0003677">
    <property type="term" value="F:DNA binding"/>
    <property type="evidence" value="ECO:0007669"/>
    <property type="project" value="InterPro"/>
</dbReference>
<gene>
    <name evidence="1" type="ORF">EV668_3569</name>
</gene>
<dbReference type="RefSeq" id="WP_342636840.1">
    <property type="nucleotide sequence ID" value="NZ_SNZR01000014.1"/>
</dbReference>
<dbReference type="PANTHER" id="PTHR40275:SF1">
    <property type="entry name" value="SSL7038 PROTEIN"/>
    <property type="match status" value="1"/>
</dbReference>
<dbReference type="PANTHER" id="PTHR40275">
    <property type="entry name" value="SSL7038 PROTEIN"/>
    <property type="match status" value="1"/>
</dbReference>
<reference evidence="1 2" key="1">
    <citation type="submission" date="2019-03" db="EMBL/GenBank/DDBJ databases">
        <title>Genomic Encyclopedia of Type Strains, Phase IV (KMG-IV): sequencing the most valuable type-strain genomes for metagenomic binning, comparative biology and taxonomic classification.</title>
        <authorList>
            <person name="Goeker M."/>
        </authorList>
    </citation>
    <scope>NUCLEOTIDE SEQUENCE [LARGE SCALE GENOMIC DNA]</scope>
    <source>
        <strain evidence="1 2">DSM 25903</strain>
    </source>
</reference>
<name>A0A4R7BTL3_9HYPH</name>
<dbReference type="SUPFAM" id="SSF47413">
    <property type="entry name" value="lambda repressor-like DNA-binding domains"/>
    <property type="match status" value="1"/>
</dbReference>
<dbReference type="AlphaFoldDB" id="A0A4R7BTL3"/>
<evidence type="ECO:0000313" key="1">
    <source>
        <dbReference type="EMBL" id="TDR89084.1"/>
    </source>
</evidence>
<dbReference type="InterPro" id="IPR010982">
    <property type="entry name" value="Lambda_DNA-bd_dom_sf"/>
</dbReference>
<dbReference type="InterPro" id="IPR001387">
    <property type="entry name" value="Cro/C1-type_HTH"/>
</dbReference>
<dbReference type="Pfam" id="PF21716">
    <property type="entry name" value="dnstrm_HI1420"/>
    <property type="match status" value="1"/>
</dbReference>
<sequence length="95" mass="10094">MMALETTRFDVQEHLKTPAEQAAYIEAALESGDPSFIAVALGDIAKARGVTAFARETGLSRETIYKTFVEGGNPTLDTLAKATKALGLRLAVVPV</sequence>
<dbReference type="EMBL" id="SNZR01000014">
    <property type="protein sequence ID" value="TDR89084.1"/>
    <property type="molecule type" value="Genomic_DNA"/>
</dbReference>
<dbReference type="InterPro" id="IPR014057">
    <property type="entry name" value="HI1420"/>
</dbReference>
<comment type="caution">
    <text evidence="1">The sequence shown here is derived from an EMBL/GenBank/DDBJ whole genome shotgun (WGS) entry which is preliminary data.</text>
</comment>
<protein>
    <submittedName>
        <fullName evidence="1">Putative addiction module antidote protein</fullName>
    </submittedName>
</protein>
<accession>A0A4R7BTL3</accession>
<proteinExistence type="predicted"/>
<keyword evidence="2" id="KW-1185">Reference proteome</keyword>
<dbReference type="NCBIfam" id="TIGR02684">
    <property type="entry name" value="dnstrm_HI1420"/>
    <property type="match status" value="1"/>
</dbReference>
<dbReference type="CDD" id="cd00093">
    <property type="entry name" value="HTH_XRE"/>
    <property type="match status" value="1"/>
</dbReference>